<comment type="caution">
    <text evidence="2">The sequence shown here is derived from an EMBL/GenBank/DDBJ whole genome shotgun (WGS) entry which is preliminary data.</text>
</comment>
<keyword evidence="3" id="KW-1185">Reference proteome</keyword>
<evidence type="ECO:0000313" key="2">
    <source>
        <dbReference type="EMBL" id="MED6235406.1"/>
    </source>
</evidence>
<proteinExistence type="predicted"/>
<sequence>MSLLWFTGPLYCYLSHLAKREGLLSVEGGWTDQPQLHKTPRFTLPASPFFNQDHLSLSALIDSGCEQDLIDQHLVEQTKIETEPLSKYQPLMEKPSKESPTEPNL</sequence>
<name>A0ABU7AB92_9TELE</name>
<evidence type="ECO:0000256" key="1">
    <source>
        <dbReference type="SAM" id="MobiDB-lite"/>
    </source>
</evidence>
<organism evidence="2 3">
    <name type="scientific">Ataeniobius toweri</name>
    <dbReference type="NCBI Taxonomy" id="208326"/>
    <lineage>
        <taxon>Eukaryota</taxon>
        <taxon>Metazoa</taxon>
        <taxon>Chordata</taxon>
        <taxon>Craniata</taxon>
        <taxon>Vertebrata</taxon>
        <taxon>Euteleostomi</taxon>
        <taxon>Actinopterygii</taxon>
        <taxon>Neopterygii</taxon>
        <taxon>Teleostei</taxon>
        <taxon>Neoteleostei</taxon>
        <taxon>Acanthomorphata</taxon>
        <taxon>Ovalentaria</taxon>
        <taxon>Atherinomorphae</taxon>
        <taxon>Cyprinodontiformes</taxon>
        <taxon>Goodeidae</taxon>
        <taxon>Ataeniobius</taxon>
    </lineage>
</organism>
<gene>
    <name evidence="2" type="ORF">ATANTOWER_025518</name>
</gene>
<feature type="region of interest" description="Disordered" evidence="1">
    <location>
        <begin position="85"/>
        <end position="105"/>
    </location>
</feature>
<evidence type="ECO:0000313" key="3">
    <source>
        <dbReference type="Proteomes" id="UP001345963"/>
    </source>
</evidence>
<accession>A0ABU7AB92</accession>
<dbReference type="Proteomes" id="UP001345963">
    <property type="component" value="Unassembled WGS sequence"/>
</dbReference>
<reference evidence="2 3" key="1">
    <citation type="submission" date="2021-07" db="EMBL/GenBank/DDBJ databases">
        <authorList>
            <person name="Palmer J.M."/>
        </authorList>
    </citation>
    <scope>NUCLEOTIDE SEQUENCE [LARGE SCALE GENOMIC DNA]</scope>
    <source>
        <strain evidence="2 3">AT_MEX2019</strain>
        <tissue evidence="2">Muscle</tissue>
    </source>
</reference>
<feature type="compositionally biased region" description="Basic and acidic residues" evidence="1">
    <location>
        <begin position="94"/>
        <end position="105"/>
    </location>
</feature>
<dbReference type="EMBL" id="JAHUTI010010427">
    <property type="protein sequence ID" value="MED6235406.1"/>
    <property type="molecule type" value="Genomic_DNA"/>
</dbReference>
<protein>
    <submittedName>
        <fullName evidence="2">Uncharacterized protein</fullName>
    </submittedName>
</protein>